<evidence type="ECO:0000313" key="2">
    <source>
        <dbReference type="EMBL" id="CAK0898171.1"/>
    </source>
</evidence>
<reference evidence="2" key="1">
    <citation type="submission" date="2023-10" db="EMBL/GenBank/DDBJ databases">
        <authorList>
            <person name="Chen Y."/>
            <person name="Shah S."/>
            <person name="Dougan E. K."/>
            <person name="Thang M."/>
            <person name="Chan C."/>
        </authorList>
    </citation>
    <scope>NUCLEOTIDE SEQUENCE [LARGE SCALE GENOMIC DNA]</scope>
</reference>
<keyword evidence="3" id="KW-1185">Reference proteome</keyword>
<comment type="caution">
    <text evidence="2">The sequence shown here is derived from an EMBL/GenBank/DDBJ whole genome shotgun (WGS) entry which is preliminary data.</text>
</comment>
<dbReference type="Proteomes" id="UP001189429">
    <property type="component" value="Unassembled WGS sequence"/>
</dbReference>
<evidence type="ECO:0000256" key="1">
    <source>
        <dbReference type="SAM" id="MobiDB-lite"/>
    </source>
</evidence>
<protein>
    <submittedName>
        <fullName evidence="2">Uncharacterized protein</fullName>
    </submittedName>
</protein>
<proteinExistence type="predicted"/>
<feature type="compositionally biased region" description="Low complexity" evidence="1">
    <location>
        <begin position="320"/>
        <end position="339"/>
    </location>
</feature>
<feature type="compositionally biased region" description="Basic residues" evidence="1">
    <location>
        <begin position="262"/>
        <end position="275"/>
    </location>
</feature>
<name>A0ABN9XJ54_9DINO</name>
<organism evidence="2 3">
    <name type="scientific">Prorocentrum cordatum</name>
    <dbReference type="NCBI Taxonomy" id="2364126"/>
    <lineage>
        <taxon>Eukaryota</taxon>
        <taxon>Sar</taxon>
        <taxon>Alveolata</taxon>
        <taxon>Dinophyceae</taxon>
        <taxon>Prorocentrales</taxon>
        <taxon>Prorocentraceae</taxon>
        <taxon>Prorocentrum</taxon>
    </lineage>
</organism>
<accession>A0ABN9XJ54</accession>
<evidence type="ECO:0000313" key="3">
    <source>
        <dbReference type="Proteomes" id="UP001189429"/>
    </source>
</evidence>
<dbReference type="EMBL" id="CAUYUJ010020437">
    <property type="protein sequence ID" value="CAK0898171.1"/>
    <property type="molecule type" value="Genomic_DNA"/>
</dbReference>
<feature type="compositionally biased region" description="Basic and acidic residues" evidence="1">
    <location>
        <begin position="294"/>
        <end position="313"/>
    </location>
</feature>
<feature type="region of interest" description="Disordered" evidence="1">
    <location>
        <begin position="257"/>
        <end position="339"/>
    </location>
</feature>
<gene>
    <name evidence="2" type="ORF">PCOR1329_LOCUS76123</name>
</gene>
<sequence>MALEQDTFNEVQKAARQAQAAIGELQRQSAEPRQQAQQAQLAGCPEIIRRLGEAKDIGKPPDFKNEKARFSEWLQKLNGHVLSISGVSFEAVDDEKIESVDEKLSQLYALFTSPMEGESFDLVMSAGQGCGSLALRLLVRRRGPTSGGRRRVLREKIMALNRAEKLVNLAGEIAAWEEFIGRRERRRADDRDVRLDDEIKMSALESLLPRDVELHLALNRAGLNDCASTRKEARGFLETRRAWGALGRARGYPVEMGAFVKGHPKGKGGKGKGRDHKASERWNPKQAKRKPKGKDRAEKGRGGHNQRHGEGVRTDYLNNSEETGSTTSTQLPAPASQAGQSASLSFDAFARIAELNSVEVQPDNKRCRKSIAMRLDIGAAATALPLSQEGERADRDWTSHRAAAGETVEDKSGVTSKGASECGEQMNLQGRRANASEPPLSASATASKGYVTWIGAFGGYVLKDSEFTEKIHQMIDNRAAGRVLQDGRADGRAWVVFFD</sequence>